<name>A0A7R9A2K9_9CRUS</name>
<evidence type="ECO:0000256" key="7">
    <source>
        <dbReference type="ARBA" id="ARBA00023136"/>
    </source>
</evidence>
<evidence type="ECO:0000256" key="12">
    <source>
        <dbReference type="RuleBase" id="RU003519"/>
    </source>
</evidence>
<dbReference type="PANTHER" id="PTHR10822">
    <property type="entry name" value="GLYPICAN"/>
    <property type="match status" value="1"/>
</dbReference>
<keyword evidence="16" id="KW-1185">Reference proteome</keyword>
<evidence type="ECO:0000256" key="8">
    <source>
        <dbReference type="ARBA" id="ARBA00023180"/>
    </source>
</evidence>
<accession>A0A7R9A2K9</accession>
<evidence type="ECO:0000256" key="14">
    <source>
        <dbReference type="SAM" id="SignalP"/>
    </source>
</evidence>
<evidence type="ECO:0000256" key="10">
    <source>
        <dbReference type="ARBA" id="ARBA00023288"/>
    </source>
</evidence>
<feature type="signal peptide" evidence="14">
    <location>
        <begin position="1"/>
        <end position="25"/>
    </location>
</feature>
<dbReference type="EMBL" id="LR899572">
    <property type="protein sequence ID" value="CAD7240711.1"/>
    <property type="molecule type" value="Genomic_DNA"/>
</dbReference>
<dbReference type="PANTHER" id="PTHR10822:SF29">
    <property type="entry name" value="DIVISION ABNORMALLY DELAYED PROTEIN"/>
    <property type="match status" value="1"/>
</dbReference>
<protein>
    <submittedName>
        <fullName evidence="15">Uncharacterized protein</fullName>
    </submittedName>
</protein>
<dbReference type="GO" id="GO:0016477">
    <property type="term" value="P:cell migration"/>
    <property type="evidence" value="ECO:0007669"/>
    <property type="project" value="TreeGrafter"/>
</dbReference>
<keyword evidence="5 14" id="KW-0732">Signal</keyword>
<keyword evidence="8" id="KW-0325">Glycoprotein</keyword>
<organism evidence="15">
    <name type="scientific">Darwinula stevensoni</name>
    <dbReference type="NCBI Taxonomy" id="69355"/>
    <lineage>
        <taxon>Eukaryota</taxon>
        <taxon>Metazoa</taxon>
        <taxon>Ecdysozoa</taxon>
        <taxon>Arthropoda</taxon>
        <taxon>Crustacea</taxon>
        <taxon>Oligostraca</taxon>
        <taxon>Ostracoda</taxon>
        <taxon>Podocopa</taxon>
        <taxon>Podocopida</taxon>
        <taxon>Darwinulocopina</taxon>
        <taxon>Darwinuloidea</taxon>
        <taxon>Darwinulidae</taxon>
        <taxon>Darwinula</taxon>
    </lineage>
</organism>
<feature type="compositionally biased region" description="Gly residues" evidence="13">
    <location>
        <begin position="537"/>
        <end position="549"/>
    </location>
</feature>
<keyword evidence="7 12" id="KW-0472">Membrane</keyword>
<comment type="subcellular location">
    <subcellularLocation>
        <location evidence="1 12">Cell membrane</location>
        <topology evidence="1 12">Lipid-anchor</topology>
        <topology evidence="1 12">GPI-anchor</topology>
    </subcellularLocation>
</comment>
<keyword evidence="9 12" id="KW-0357">Heparan sulfate</keyword>
<feature type="chain" id="PRO_5036402739" evidence="14">
    <location>
        <begin position="26"/>
        <end position="609"/>
    </location>
</feature>
<dbReference type="Proteomes" id="UP000677054">
    <property type="component" value="Unassembled WGS sequence"/>
</dbReference>
<dbReference type="GO" id="GO:0005886">
    <property type="term" value="C:plasma membrane"/>
    <property type="evidence" value="ECO:0007669"/>
    <property type="project" value="UniProtKB-SubCell"/>
</dbReference>
<evidence type="ECO:0000256" key="2">
    <source>
        <dbReference type="ARBA" id="ARBA00010260"/>
    </source>
</evidence>
<dbReference type="GO" id="GO:0090263">
    <property type="term" value="P:positive regulation of canonical Wnt signaling pathway"/>
    <property type="evidence" value="ECO:0007669"/>
    <property type="project" value="TreeGrafter"/>
</dbReference>
<comment type="function">
    <text evidence="12">Cell surface proteoglycan.</text>
</comment>
<evidence type="ECO:0000313" key="15">
    <source>
        <dbReference type="EMBL" id="CAD7240711.1"/>
    </source>
</evidence>
<keyword evidence="3" id="KW-1003">Cell membrane</keyword>
<reference evidence="15" key="1">
    <citation type="submission" date="2020-11" db="EMBL/GenBank/DDBJ databases">
        <authorList>
            <person name="Tran Van P."/>
        </authorList>
    </citation>
    <scope>NUCLEOTIDE SEQUENCE</scope>
</reference>
<sequence>MSAPFRVIFVLAFAFASSLCPHASALPSPTDCSPARQYFRRRNVTETLGTGPGLCAGDIGCCTGFTSADMTRAGIADLQDGIRDTSAALRHLFTSTSVDIHETFLRELNVSEEYTLKFFHMHYADIFSEVKGDVVELFRSLRERFAEGEAIGDEVQGIGDTVQEFFDRLFPYVYHQIVEPKAEAFTEEYRECLRRHRRELNPFGRVPGDIAASVHRSFKALRAVNGALKTGEEVLQALVDGAERIGIESCGMALGRLRPCSFCSPSSRSSSSPPSPCPGFCMNVLRGCLAPWSELDLPWNEFLDSLAIVLGSGKGRTRGRPHVQIPIQDVDLKISEGIILAYENDAALEKQVKKACGSAERSTTHFRTDEDLGKSALLTNTRRSLALPAPKEDGEEEEEEEDFRTVLLRSKGFFANLADAVCSRDAFSAHKEVHCWNGSAVGEYSRRIAGIGQSGQMSNPEVLAPAAPDHQVLGFVERLRIYRKELVSLWPGVGHGYGSLVASEEEEGSGAGEEGSGAVHPHSQPPHLDLDYEVWGGAEGSGEGSGGGIHPPPHPRPPTHHPASEAPPDIGFGEEDEDVVVKTSGSSVVVFGSFLTLLPCLCALFAAST</sequence>
<dbReference type="Pfam" id="PF01153">
    <property type="entry name" value="Glypican"/>
    <property type="match status" value="1"/>
</dbReference>
<evidence type="ECO:0000256" key="11">
    <source>
        <dbReference type="RuleBase" id="RU003518"/>
    </source>
</evidence>
<evidence type="ECO:0000256" key="5">
    <source>
        <dbReference type="ARBA" id="ARBA00022729"/>
    </source>
</evidence>
<comment type="similarity">
    <text evidence="2 11">Belongs to the glypican family.</text>
</comment>
<dbReference type="GO" id="GO:1905475">
    <property type="term" value="P:regulation of protein localization to membrane"/>
    <property type="evidence" value="ECO:0007669"/>
    <property type="project" value="TreeGrafter"/>
</dbReference>
<evidence type="ECO:0000256" key="6">
    <source>
        <dbReference type="ARBA" id="ARBA00022974"/>
    </source>
</evidence>
<keyword evidence="10 12" id="KW-0449">Lipoprotein</keyword>
<keyword evidence="6 12" id="KW-0654">Proteoglycan</keyword>
<dbReference type="InterPro" id="IPR001863">
    <property type="entry name" value="Glypican"/>
</dbReference>
<gene>
    <name evidence="15" type="ORF">DSTB1V02_LOCUS724</name>
</gene>
<evidence type="ECO:0000256" key="4">
    <source>
        <dbReference type="ARBA" id="ARBA00022622"/>
    </source>
</evidence>
<evidence type="ECO:0000256" key="9">
    <source>
        <dbReference type="ARBA" id="ARBA00023207"/>
    </source>
</evidence>
<dbReference type="AlphaFoldDB" id="A0A7R9A2K9"/>
<dbReference type="GO" id="GO:0009986">
    <property type="term" value="C:cell surface"/>
    <property type="evidence" value="ECO:0007669"/>
    <property type="project" value="TreeGrafter"/>
</dbReference>
<dbReference type="GO" id="GO:0098552">
    <property type="term" value="C:side of membrane"/>
    <property type="evidence" value="ECO:0007669"/>
    <property type="project" value="UniProtKB-KW"/>
</dbReference>
<proteinExistence type="inferred from homology"/>
<evidence type="ECO:0000256" key="3">
    <source>
        <dbReference type="ARBA" id="ARBA00022475"/>
    </source>
</evidence>
<evidence type="ECO:0000313" key="16">
    <source>
        <dbReference type="Proteomes" id="UP000677054"/>
    </source>
</evidence>
<evidence type="ECO:0000256" key="13">
    <source>
        <dbReference type="SAM" id="MobiDB-lite"/>
    </source>
</evidence>
<feature type="region of interest" description="Disordered" evidence="13">
    <location>
        <begin position="502"/>
        <end position="573"/>
    </location>
</feature>
<evidence type="ECO:0000256" key="1">
    <source>
        <dbReference type="ARBA" id="ARBA00004609"/>
    </source>
</evidence>
<dbReference type="EMBL" id="CAJPEV010000055">
    <property type="protein sequence ID" value="CAG0879728.1"/>
    <property type="molecule type" value="Genomic_DNA"/>
</dbReference>
<dbReference type="GO" id="GO:0005576">
    <property type="term" value="C:extracellular region"/>
    <property type="evidence" value="ECO:0007669"/>
    <property type="project" value="TreeGrafter"/>
</dbReference>
<dbReference type="OrthoDB" id="6380619at2759"/>
<keyword evidence="4 12" id="KW-0336">GPI-anchor</keyword>